<protein>
    <submittedName>
        <fullName evidence="1">Uncharacterized protein</fullName>
    </submittedName>
</protein>
<dbReference type="EnsemblPlants" id="OMERI07G06170.1">
    <property type="protein sequence ID" value="OMERI07G06170.1"/>
    <property type="gene ID" value="OMERI07G06170"/>
</dbReference>
<dbReference type="AlphaFoldDB" id="A0A0E0E962"/>
<reference evidence="1" key="1">
    <citation type="submission" date="2015-04" db="UniProtKB">
        <authorList>
            <consortium name="EnsemblPlants"/>
        </authorList>
    </citation>
    <scope>IDENTIFICATION</scope>
</reference>
<keyword evidence="2" id="KW-1185">Reference proteome</keyword>
<sequence>MVAFVGFDQIHGTYSTIIALKTSIYFEDLVATALWLNSKRRDAERPGSELLATIDKVYRHGIANHGL</sequence>
<evidence type="ECO:0000313" key="2">
    <source>
        <dbReference type="Proteomes" id="UP000008021"/>
    </source>
</evidence>
<organism evidence="1">
    <name type="scientific">Oryza meridionalis</name>
    <dbReference type="NCBI Taxonomy" id="40149"/>
    <lineage>
        <taxon>Eukaryota</taxon>
        <taxon>Viridiplantae</taxon>
        <taxon>Streptophyta</taxon>
        <taxon>Embryophyta</taxon>
        <taxon>Tracheophyta</taxon>
        <taxon>Spermatophyta</taxon>
        <taxon>Magnoliopsida</taxon>
        <taxon>Liliopsida</taxon>
        <taxon>Poales</taxon>
        <taxon>Poaceae</taxon>
        <taxon>BOP clade</taxon>
        <taxon>Oryzoideae</taxon>
        <taxon>Oryzeae</taxon>
        <taxon>Oryzinae</taxon>
        <taxon>Oryza</taxon>
    </lineage>
</organism>
<evidence type="ECO:0000313" key="1">
    <source>
        <dbReference type="EnsemblPlants" id="OMERI07G06170.1"/>
    </source>
</evidence>
<name>A0A0E0E962_9ORYZ</name>
<accession>A0A0E0E962</accession>
<dbReference type="Proteomes" id="UP000008021">
    <property type="component" value="Chromosome 7"/>
</dbReference>
<proteinExistence type="predicted"/>
<dbReference type="HOGENOM" id="CLU_2816780_0_0_1"/>
<reference evidence="1" key="2">
    <citation type="submission" date="2018-05" db="EMBL/GenBank/DDBJ databases">
        <title>OmerRS3 (Oryza meridionalis Reference Sequence Version 3).</title>
        <authorList>
            <person name="Zhang J."/>
            <person name="Kudrna D."/>
            <person name="Lee S."/>
            <person name="Talag J."/>
            <person name="Welchert J."/>
            <person name="Wing R.A."/>
        </authorList>
    </citation>
    <scope>NUCLEOTIDE SEQUENCE [LARGE SCALE GENOMIC DNA]</scope>
    <source>
        <strain evidence="1">cv. OR44</strain>
    </source>
</reference>
<dbReference type="Gramene" id="OMERI07G06170.1">
    <property type="protein sequence ID" value="OMERI07G06170.1"/>
    <property type="gene ID" value="OMERI07G06170"/>
</dbReference>